<dbReference type="PANTHER" id="PTHR43245">
    <property type="entry name" value="BIFUNCTIONAL POLYMYXIN RESISTANCE PROTEIN ARNA"/>
    <property type="match status" value="1"/>
</dbReference>
<reference evidence="3" key="1">
    <citation type="submission" date="2021-02" db="EMBL/GenBank/DDBJ databases">
        <title>Leucobacter sp. CX169.</title>
        <authorList>
            <person name="Cheng Y."/>
        </authorList>
    </citation>
    <scope>NUCLEOTIDE SEQUENCE [LARGE SCALE GENOMIC DNA]</scope>
    <source>
        <strain evidence="3">JY899</strain>
    </source>
</reference>
<dbReference type="EMBL" id="JAFFJS010000005">
    <property type="protein sequence ID" value="MBM9433864.1"/>
    <property type="molecule type" value="Genomic_DNA"/>
</dbReference>
<evidence type="ECO:0000259" key="1">
    <source>
        <dbReference type="Pfam" id="PF01370"/>
    </source>
</evidence>
<evidence type="ECO:0000313" key="2">
    <source>
        <dbReference type="EMBL" id="MBM9433864.1"/>
    </source>
</evidence>
<dbReference type="PANTHER" id="PTHR43245:SF13">
    <property type="entry name" value="UDP-D-APIOSE_UDP-D-XYLOSE SYNTHASE 2"/>
    <property type="match status" value="1"/>
</dbReference>
<dbReference type="Gene3D" id="3.40.50.720">
    <property type="entry name" value="NAD(P)-binding Rossmann-like Domain"/>
    <property type="match status" value="1"/>
</dbReference>
<sequence length="279" mass="30079">MRIGVIGAHGFIGSQLTAALIAAGHEPVPFTIENPVTSEQGLRMAKSLDGLLWAASSSTPATVGQALDECDVFRSSLLLLQDSGIKRFLFMSSGGTVYGNGPAPHGEEDELKPVSDYGKLKAAMEGVARDLWPSATILRPSNVYGPGQLAKGGQGVLGHWLQAIVDGEPPILYGDPAVARDYVYIDDCVRAIIAAFERDDAAGQTINIGSGSPTSLDELLQIVCRVTGRRIDPRYEKGRPYDNQSTWLRIDRARDILGWTPETDLDDGIAAMWAWKEGR</sequence>
<protein>
    <submittedName>
        <fullName evidence="2">NAD-dependent epimerase/dehydratase family protein</fullName>
    </submittedName>
</protein>
<accession>A0ABS2TGU0</accession>
<organism evidence="2 3">
    <name type="scientific">Flaviflexus equikiangi</name>
    <dbReference type="NCBI Taxonomy" id="2758573"/>
    <lineage>
        <taxon>Bacteria</taxon>
        <taxon>Bacillati</taxon>
        <taxon>Actinomycetota</taxon>
        <taxon>Actinomycetes</taxon>
        <taxon>Actinomycetales</taxon>
        <taxon>Actinomycetaceae</taxon>
        <taxon>Flaviflexus</taxon>
    </lineage>
</organism>
<dbReference type="InterPro" id="IPR001509">
    <property type="entry name" value="Epimerase_deHydtase"/>
</dbReference>
<dbReference type="Pfam" id="PF01370">
    <property type="entry name" value="Epimerase"/>
    <property type="match status" value="1"/>
</dbReference>
<dbReference type="RefSeq" id="WP_187996965.1">
    <property type="nucleotide sequence ID" value="NZ_JACEXG010000005.1"/>
</dbReference>
<dbReference type="InterPro" id="IPR050177">
    <property type="entry name" value="Lipid_A_modif_metabolic_enz"/>
</dbReference>
<dbReference type="InterPro" id="IPR036291">
    <property type="entry name" value="NAD(P)-bd_dom_sf"/>
</dbReference>
<evidence type="ECO:0000313" key="3">
    <source>
        <dbReference type="Proteomes" id="UP000705983"/>
    </source>
</evidence>
<keyword evidence="3" id="KW-1185">Reference proteome</keyword>
<comment type="caution">
    <text evidence="2">The sequence shown here is derived from an EMBL/GenBank/DDBJ whole genome shotgun (WGS) entry which is preliminary data.</text>
</comment>
<feature type="domain" description="NAD-dependent epimerase/dehydratase" evidence="1">
    <location>
        <begin position="80"/>
        <end position="209"/>
    </location>
</feature>
<proteinExistence type="predicted"/>
<gene>
    <name evidence="2" type="ORF">JVW63_09185</name>
</gene>
<name>A0ABS2TGU0_9ACTO</name>
<dbReference type="PRINTS" id="PR01713">
    <property type="entry name" value="NUCEPIMERASE"/>
</dbReference>
<dbReference type="SUPFAM" id="SSF51735">
    <property type="entry name" value="NAD(P)-binding Rossmann-fold domains"/>
    <property type="match status" value="1"/>
</dbReference>
<dbReference type="Proteomes" id="UP000705983">
    <property type="component" value="Unassembled WGS sequence"/>
</dbReference>